<keyword evidence="4" id="KW-1003">Cell membrane</keyword>
<dbReference type="Proteomes" id="UP000245461">
    <property type="component" value="Unassembled WGS sequence"/>
</dbReference>
<dbReference type="SUPFAM" id="SSF161098">
    <property type="entry name" value="MetI-like"/>
    <property type="match status" value="2"/>
</dbReference>
<dbReference type="PANTHER" id="PTHR30614">
    <property type="entry name" value="MEMBRANE COMPONENT OF AMINO ACID ABC TRANSPORTER"/>
    <property type="match status" value="1"/>
</dbReference>
<evidence type="ECO:0000313" key="12">
    <source>
        <dbReference type="Proteomes" id="UP000245461"/>
    </source>
</evidence>
<dbReference type="PROSITE" id="PS50928">
    <property type="entry name" value="ABC_TM1"/>
    <property type="match status" value="1"/>
</dbReference>
<dbReference type="CDD" id="cd06261">
    <property type="entry name" value="TM_PBP2"/>
    <property type="match status" value="2"/>
</dbReference>
<gene>
    <name evidence="11" type="ORF">DKG74_13775</name>
</gene>
<feature type="transmembrane region" description="Helical" evidence="9">
    <location>
        <begin position="218"/>
        <end position="244"/>
    </location>
</feature>
<feature type="transmembrane region" description="Helical" evidence="9">
    <location>
        <begin position="55"/>
        <end position="75"/>
    </location>
</feature>
<dbReference type="GO" id="GO:0043190">
    <property type="term" value="C:ATP-binding cassette (ABC) transporter complex"/>
    <property type="evidence" value="ECO:0007669"/>
    <property type="project" value="InterPro"/>
</dbReference>
<feature type="transmembrane region" description="Helical" evidence="9">
    <location>
        <begin position="136"/>
        <end position="154"/>
    </location>
</feature>
<keyword evidence="12" id="KW-1185">Reference proteome</keyword>
<protein>
    <submittedName>
        <fullName evidence="11">Amino acid ABC transporter permease</fullName>
    </submittedName>
</protein>
<dbReference type="AlphaFoldDB" id="A0A317E4J4"/>
<dbReference type="GO" id="GO:0022857">
    <property type="term" value="F:transmembrane transporter activity"/>
    <property type="evidence" value="ECO:0007669"/>
    <property type="project" value="InterPro"/>
</dbReference>
<feature type="transmembrane region" description="Helical" evidence="9">
    <location>
        <begin position="338"/>
        <end position="356"/>
    </location>
</feature>
<evidence type="ECO:0000256" key="8">
    <source>
        <dbReference type="ARBA" id="ARBA00023136"/>
    </source>
</evidence>
<evidence type="ECO:0000313" key="11">
    <source>
        <dbReference type="EMBL" id="PWR21492.1"/>
    </source>
</evidence>
<feature type="transmembrane region" description="Helical" evidence="9">
    <location>
        <begin position="87"/>
        <end position="115"/>
    </location>
</feature>
<keyword evidence="6" id="KW-0029">Amino-acid transport</keyword>
<feature type="transmembrane region" description="Helical" evidence="9">
    <location>
        <begin position="362"/>
        <end position="387"/>
    </location>
</feature>
<organism evidence="11 12">
    <name type="scientific">Zavarzinia aquatilis</name>
    <dbReference type="NCBI Taxonomy" id="2211142"/>
    <lineage>
        <taxon>Bacteria</taxon>
        <taxon>Pseudomonadati</taxon>
        <taxon>Pseudomonadota</taxon>
        <taxon>Alphaproteobacteria</taxon>
        <taxon>Rhodospirillales</taxon>
        <taxon>Zavarziniaceae</taxon>
        <taxon>Zavarzinia</taxon>
    </lineage>
</organism>
<dbReference type="GO" id="GO:0006865">
    <property type="term" value="P:amino acid transport"/>
    <property type="evidence" value="ECO:0007669"/>
    <property type="project" value="UniProtKB-KW"/>
</dbReference>
<evidence type="ECO:0000256" key="5">
    <source>
        <dbReference type="ARBA" id="ARBA00022692"/>
    </source>
</evidence>
<dbReference type="NCBIfam" id="TIGR01726">
    <property type="entry name" value="HEQRo_perm_3TM"/>
    <property type="match status" value="1"/>
</dbReference>
<name>A0A317E4J4_9PROT</name>
<feature type="transmembrane region" description="Helical" evidence="9">
    <location>
        <begin position="25"/>
        <end position="43"/>
    </location>
</feature>
<keyword evidence="8 9" id="KW-0472">Membrane</keyword>
<evidence type="ECO:0000256" key="2">
    <source>
        <dbReference type="ARBA" id="ARBA00010072"/>
    </source>
</evidence>
<dbReference type="Gene3D" id="1.10.3720.10">
    <property type="entry name" value="MetI-like"/>
    <property type="match status" value="2"/>
</dbReference>
<evidence type="ECO:0000256" key="9">
    <source>
        <dbReference type="RuleBase" id="RU363032"/>
    </source>
</evidence>
<evidence type="ECO:0000256" key="3">
    <source>
        <dbReference type="ARBA" id="ARBA00022448"/>
    </source>
</evidence>
<comment type="subcellular location">
    <subcellularLocation>
        <location evidence="1">Cell inner membrane</location>
        <topology evidence="1">Multi-pass membrane protein</topology>
    </subcellularLocation>
    <subcellularLocation>
        <location evidence="9">Cell membrane</location>
        <topology evidence="9">Multi-pass membrane protein</topology>
    </subcellularLocation>
</comment>
<comment type="caution">
    <text evidence="11">The sequence shown here is derived from an EMBL/GenBank/DDBJ whole genome shotgun (WGS) entry which is preliminary data.</text>
</comment>
<feature type="transmembrane region" description="Helical" evidence="9">
    <location>
        <begin position="264"/>
        <end position="283"/>
    </location>
</feature>
<evidence type="ECO:0000256" key="6">
    <source>
        <dbReference type="ARBA" id="ARBA00022970"/>
    </source>
</evidence>
<comment type="similarity">
    <text evidence="2">Belongs to the binding-protein-dependent transport system permease family. HisMQ subfamily.</text>
</comment>
<dbReference type="RefSeq" id="WP_109906734.1">
    <property type="nucleotide sequence ID" value="NZ_QGLE01000007.1"/>
</dbReference>
<sequence>MAKDGAGAGGAPRTSLLYDPAFRSIAFQIVLLVAVLFVGWYLFHNTTQNLASRNIASGFGFLGQPAGFDIIQTLVPYGQSATYGEAFVVALLNTMLISAIGIVLATIIGFIVGIARLSSNWIVARLATVYVETLRNIPLLLQIFFWYFAVLRALPGPKQSLSPFEGMYLNQRGLYMPVPVTEPGFWTIPVALLLGIVGAIAVSAWARKRLMATGKPFHSFWAGLGLIIGLPVLAALATGVPFTFEFPELKGFNFQGGVVLIPEFMAVLFALSLYTASFIAEVVRSGIMAVSKGQTEAAHALGLRQGLTLRLVVIPQALRVMIPPMTSQYLNLLKNSSLGAAVGYPELVAVVAGTVLNQTGQAIEVIALTMAVYLTFSLIISLFMNWYNARKALIER</sequence>
<feature type="transmembrane region" description="Helical" evidence="9">
    <location>
        <begin position="184"/>
        <end position="206"/>
    </location>
</feature>
<evidence type="ECO:0000256" key="1">
    <source>
        <dbReference type="ARBA" id="ARBA00004429"/>
    </source>
</evidence>
<dbReference type="InterPro" id="IPR043429">
    <property type="entry name" value="ArtM/GltK/GlnP/TcyL/YhdX-like"/>
</dbReference>
<evidence type="ECO:0000256" key="7">
    <source>
        <dbReference type="ARBA" id="ARBA00022989"/>
    </source>
</evidence>
<evidence type="ECO:0000256" key="4">
    <source>
        <dbReference type="ARBA" id="ARBA00022475"/>
    </source>
</evidence>
<evidence type="ECO:0000259" key="10">
    <source>
        <dbReference type="PROSITE" id="PS50928"/>
    </source>
</evidence>
<proteinExistence type="inferred from homology"/>
<dbReference type="InterPro" id="IPR010065">
    <property type="entry name" value="AA_ABC_transptr_permease_3TM"/>
</dbReference>
<dbReference type="PANTHER" id="PTHR30614:SF37">
    <property type="entry name" value="AMINO-ACID ABC TRANSPORTER PERMEASE PROTEIN YHDX-RELATED"/>
    <property type="match status" value="1"/>
</dbReference>
<feature type="domain" description="ABC transmembrane type-1" evidence="10">
    <location>
        <begin position="91"/>
        <end position="384"/>
    </location>
</feature>
<keyword evidence="7 9" id="KW-1133">Transmembrane helix</keyword>
<reference evidence="11 12" key="1">
    <citation type="submission" date="2018-05" db="EMBL/GenBank/DDBJ databases">
        <title>Zavarzinia sp. HR-AS.</title>
        <authorList>
            <person name="Lee Y."/>
            <person name="Jeon C.O."/>
        </authorList>
    </citation>
    <scope>NUCLEOTIDE SEQUENCE [LARGE SCALE GENOMIC DNA]</scope>
    <source>
        <strain evidence="11 12">HR-AS</strain>
    </source>
</reference>
<dbReference type="Pfam" id="PF00528">
    <property type="entry name" value="BPD_transp_1"/>
    <property type="match status" value="1"/>
</dbReference>
<dbReference type="InterPro" id="IPR000515">
    <property type="entry name" value="MetI-like"/>
</dbReference>
<keyword evidence="5 9" id="KW-0812">Transmembrane</keyword>
<keyword evidence="3 9" id="KW-0813">Transport</keyword>
<dbReference type="InterPro" id="IPR035906">
    <property type="entry name" value="MetI-like_sf"/>
</dbReference>
<dbReference type="OrthoDB" id="9808531at2"/>
<accession>A0A317E4J4</accession>
<dbReference type="EMBL" id="QGLE01000007">
    <property type="protein sequence ID" value="PWR21492.1"/>
    <property type="molecule type" value="Genomic_DNA"/>
</dbReference>